<dbReference type="InterPro" id="IPR007497">
    <property type="entry name" value="SIMPL/DUF541"/>
</dbReference>
<dbReference type="Proteomes" id="UP000308802">
    <property type="component" value="Unassembled WGS sequence"/>
</dbReference>
<reference evidence="1 2" key="1">
    <citation type="submission" date="2018-10" db="EMBL/GenBank/DDBJ databases">
        <title>Fifty Aureobasidium pullulans genomes reveal a recombining polyextremotolerant generalist.</title>
        <authorList>
            <person name="Gostincar C."/>
            <person name="Turk M."/>
            <person name="Zajc J."/>
            <person name="Gunde-Cimerman N."/>
        </authorList>
    </citation>
    <scope>NUCLEOTIDE SEQUENCE [LARGE SCALE GENOMIC DNA]</scope>
    <source>
        <strain evidence="1 2">EXF-10659</strain>
    </source>
</reference>
<name>A0A4S9A0W9_AURPU</name>
<proteinExistence type="predicted"/>
<accession>A0A4S9A0W9</accession>
<evidence type="ECO:0000313" key="1">
    <source>
        <dbReference type="EMBL" id="THW72429.1"/>
    </source>
</evidence>
<sequence>MVAPLTIAVTGIAIIPKRAERALLDVEISATGFSRAFISAEVQLSCRRLEDILRKISPANDSQLARESATIAHWSMTSLKTTSHLPTDQYGTVLKNAQRVYSTSVSFDIRIRDFSKLGTFASQVSTLPYTLIHSVRWALRCCIDYWHLWLLLYFRGQRLLKGLIRDGVEFYVSIAAVSSNQI</sequence>
<evidence type="ECO:0000313" key="2">
    <source>
        <dbReference type="Proteomes" id="UP000308802"/>
    </source>
</evidence>
<comment type="caution">
    <text evidence="1">The sequence shown here is derived from an EMBL/GenBank/DDBJ whole genome shotgun (WGS) entry which is preliminary data.</text>
</comment>
<gene>
    <name evidence="1" type="ORF">D6D19_06512</name>
</gene>
<dbReference type="EMBL" id="QZAO01000228">
    <property type="protein sequence ID" value="THW72429.1"/>
    <property type="molecule type" value="Genomic_DNA"/>
</dbReference>
<dbReference type="Pfam" id="PF04402">
    <property type="entry name" value="SIMPL"/>
    <property type="match status" value="1"/>
</dbReference>
<organism evidence="1 2">
    <name type="scientific">Aureobasidium pullulans</name>
    <name type="common">Black yeast</name>
    <name type="synonym">Pullularia pullulans</name>
    <dbReference type="NCBI Taxonomy" id="5580"/>
    <lineage>
        <taxon>Eukaryota</taxon>
        <taxon>Fungi</taxon>
        <taxon>Dikarya</taxon>
        <taxon>Ascomycota</taxon>
        <taxon>Pezizomycotina</taxon>
        <taxon>Dothideomycetes</taxon>
        <taxon>Dothideomycetidae</taxon>
        <taxon>Dothideales</taxon>
        <taxon>Saccotheciaceae</taxon>
        <taxon>Aureobasidium</taxon>
    </lineage>
</organism>
<protein>
    <submittedName>
        <fullName evidence="1">Uncharacterized protein</fullName>
    </submittedName>
</protein>
<dbReference type="AlphaFoldDB" id="A0A4S9A0W9"/>